<dbReference type="Pfam" id="PF00560">
    <property type="entry name" value="LRR_1"/>
    <property type="match status" value="3"/>
</dbReference>
<evidence type="ECO:0000256" key="6">
    <source>
        <dbReference type="ARBA" id="ARBA00022737"/>
    </source>
</evidence>
<dbReference type="InterPro" id="IPR046956">
    <property type="entry name" value="RLP23-like"/>
</dbReference>
<keyword evidence="3" id="KW-0433">Leucine-rich repeat</keyword>
<evidence type="ECO:0000256" key="9">
    <source>
        <dbReference type="ARBA" id="ARBA00023170"/>
    </source>
</evidence>
<evidence type="ECO:0000256" key="7">
    <source>
        <dbReference type="ARBA" id="ARBA00022989"/>
    </source>
</evidence>
<dbReference type="AlphaFoldDB" id="A0AAN7IJP2"/>
<keyword evidence="4 11" id="KW-0812">Transmembrane</keyword>
<keyword evidence="9" id="KW-0675">Receptor</keyword>
<reference evidence="12 13" key="1">
    <citation type="journal article" date="2023" name="G3 (Bethesda)">
        <title>A haplotype-resolved chromosome-scale genome for Quercus rubra L. provides insights into the genetics of adaptive traits for red oak species.</title>
        <authorList>
            <person name="Kapoor B."/>
            <person name="Jenkins J."/>
            <person name="Schmutz J."/>
            <person name="Zhebentyayeva T."/>
            <person name="Kuelheim C."/>
            <person name="Coggeshall M."/>
            <person name="Heim C."/>
            <person name="Lasky J.R."/>
            <person name="Leites L."/>
            <person name="Islam-Faridi N."/>
            <person name="Romero-Severson J."/>
            <person name="DeLeo V.L."/>
            <person name="Lucas S.M."/>
            <person name="Lazic D."/>
            <person name="Gailing O."/>
            <person name="Carlson J."/>
            <person name="Staton M."/>
        </authorList>
    </citation>
    <scope>NUCLEOTIDE SEQUENCE [LARGE SCALE GENOMIC DNA]</scope>
    <source>
        <strain evidence="12">Pseudo-F2</strain>
    </source>
</reference>
<dbReference type="SUPFAM" id="SSF52058">
    <property type="entry name" value="L domain-like"/>
    <property type="match status" value="1"/>
</dbReference>
<comment type="subcellular location">
    <subcellularLocation>
        <location evidence="1">Membrane</location>
        <topology evidence="1">Single-pass type I membrane protein</topology>
    </subcellularLocation>
</comment>
<keyword evidence="2" id="KW-0597">Phosphoprotein</keyword>
<evidence type="ECO:0000313" key="12">
    <source>
        <dbReference type="EMBL" id="KAK4575886.1"/>
    </source>
</evidence>
<evidence type="ECO:0000256" key="4">
    <source>
        <dbReference type="ARBA" id="ARBA00022692"/>
    </source>
</evidence>
<keyword evidence="13" id="KW-1185">Reference proteome</keyword>
<dbReference type="PANTHER" id="PTHR48063">
    <property type="entry name" value="LRR RECEPTOR-LIKE KINASE"/>
    <property type="match status" value="1"/>
</dbReference>
<dbReference type="InterPro" id="IPR001611">
    <property type="entry name" value="Leu-rich_rpt"/>
</dbReference>
<accession>A0AAN7IJP2</accession>
<dbReference type="EMBL" id="JAXUIC010000008">
    <property type="protein sequence ID" value="KAK4575886.1"/>
    <property type="molecule type" value="Genomic_DNA"/>
</dbReference>
<evidence type="ECO:0000256" key="8">
    <source>
        <dbReference type="ARBA" id="ARBA00023136"/>
    </source>
</evidence>
<evidence type="ECO:0000256" key="11">
    <source>
        <dbReference type="SAM" id="Phobius"/>
    </source>
</evidence>
<feature type="transmembrane region" description="Helical" evidence="11">
    <location>
        <begin position="222"/>
        <end position="244"/>
    </location>
</feature>
<evidence type="ECO:0000256" key="3">
    <source>
        <dbReference type="ARBA" id="ARBA00022614"/>
    </source>
</evidence>
<keyword evidence="8 11" id="KW-0472">Membrane</keyword>
<dbReference type="InterPro" id="IPR032675">
    <property type="entry name" value="LRR_dom_sf"/>
</dbReference>
<comment type="caution">
    <text evidence="12">The sequence shown here is derived from an EMBL/GenBank/DDBJ whole genome shotgun (WGS) entry which is preliminary data.</text>
</comment>
<protein>
    <submittedName>
        <fullName evidence="12">Uncharacterized protein</fullName>
    </submittedName>
</protein>
<keyword evidence="10" id="KW-0325">Glycoprotein</keyword>
<evidence type="ECO:0000256" key="1">
    <source>
        <dbReference type="ARBA" id="ARBA00004479"/>
    </source>
</evidence>
<dbReference type="PANTHER" id="PTHR48063:SF98">
    <property type="entry name" value="LRR RECEPTOR-LIKE SERINE_THREONINE-PROTEIN KINASE FLS2"/>
    <property type="match status" value="1"/>
</dbReference>
<gene>
    <name evidence="12" type="ORF">RGQ29_026726</name>
</gene>
<dbReference type="FunFam" id="3.80.10.10:FF:000722">
    <property type="entry name" value="Leucine-rich repeat receptor-like protein kinase"/>
    <property type="match status" value="1"/>
</dbReference>
<dbReference type="Proteomes" id="UP001324115">
    <property type="component" value="Unassembled WGS sequence"/>
</dbReference>
<keyword evidence="5" id="KW-0732">Signal</keyword>
<dbReference type="Gene3D" id="3.80.10.10">
    <property type="entry name" value="Ribonuclease Inhibitor"/>
    <property type="match status" value="2"/>
</dbReference>
<keyword evidence="6" id="KW-0677">Repeat</keyword>
<dbReference type="GO" id="GO:0016020">
    <property type="term" value="C:membrane"/>
    <property type="evidence" value="ECO:0007669"/>
    <property type="project" value="UniProtKB-SubCell"/>
</dbReference>
<proteinExistence type="predicted"/>
<evidence type="ECO:0000256" key="2">
    <source>
        <dbReference type="ARBA" id="ARBA00022553"/>
    </source>
</evidence>
<name>A0AAN7IJP2_QUERU</name>
<keyword evidence="7 11" id="KW-1133">Transmembrane helix</keyword>
<evidence type="ECO:0000313" key="13">
    <source>
        <dbReference type="Proteomes" id="UP001324115"/>
    </source>
</evidence>
<evidence type="ECO:0000256" key="5">
    <source>
        <dbReference type="ARBA" id="ARBA00022729"/>
    </source>
</evidence>
<sequence length="263" mass="29705">MFNNPPSSDITFFHPLSDYTNQNGLLIMKEQLLKSWLASWAAAASDEDCCHWVDVVYHNRTGHVLQLHLRTFYPLYGELTTDDDQYEAYERSVFGGKINPSLLDLKHLIYLDLSHNDFDGRIPVNIGVMRSLESIDFSANRLSGQIPQSMSSLTFLSQLNLSNSNLSGKIPSSTQLQSLNASCFIGNKLCGAPLIENCSIIDVKPNVENKRSKDFGRPEVDWFYVSVALGFVVGFWVVLGPLLLNKQGRIMYFQFLDHLGYKL</sequence>
<organism evidence="12 13">
    <name type="scientific">Quercus rubra</name>
    <name type="common">Northern red oak</name>
    <name type="synonym">Quercus borealis</name>
    <dbReference type="NCBI Taxonomy" id="3512"/>
    <lineage>
        <taxon>Eukaryota</taxon>
        <taxon>Viridiplantae</taxon>
        <taxon>Streptophyta</taxon>
        <taxon>Embryophyta</taxon>
        <taxon>Tracheophyta</taxon>
        <taxon>Spermatophyta</taxon>
        <taxon>Magnoliopsida</taxon>
        <taxon>eudicotyledons</taxon>
        <taxon>Gunneridae</taxon>
        <taxon>Pentapetalae</taxon>
        <taxon>rosids</taxon>
        <taxon>fabids</taxon>
        <taxon>Fagales</taxon>
        <taxon>Fagaceae</taxon>
        <taxon>Quercus</taxon>
    </lineage>
</organism>
<evidence type="ECO:0000256" key="10">
    <source>
        <dbReference type="ARBA" id="ARBA00023180"/>
    </source>
</evidence>